<sequence>MFESVEITVDYLNINLPPENSQELSYPNLPENALYHGAHIITGNAGGPFHHGIVENVAPELTIIDFWGETKYKAKIQRTTLPAFIAGGPDKINQVSRPLYLVVYEDDNEARRQDTVLIAQRLLDDPSAIPYNIVNANCECFASYCRTGNWESQQTRKMTFGNSSLANTVDLGAETTANLTVNMQNLCTLL</sequence>
<evidence type="ECO:0000313" key="3">
    <source>
        <dbReference type="Proteomes" id="UP000663874"/>
    </source>
</evidence>
<name>A0A819SZI5_9BILA</name>
<evidence type="ECO:0000313" key="2">
    <source>
        <dbReference type="EMBL" id="CAF4070402.1"/>
    </source>
</evidence>
<organism evidence="2 3">
    <name type="scientific">Rotaria sordida</name>
    <dbReference type="NCBI Taxonomy" id="392033"/>
    <lineage>
        <taxon>Eukaryota</taxon>
        <taxon>Metazoa</taxon>
        <taxon>Spiralia</taxon>
        <taxon>Gnathifera</taxon>
        <taxon>Rotifera</taxon>
        <taxon>Eurotatoria</taxon>
        <taxon>Bdelloidea</taxon>
        <taxon>Philodinida</taxon>
        <taxon>Philodinidae</taxon>
        <taxon>Rotaria</taxon>
    </lineage>
</organism>
<proteinExistence type="predicted"/>
<dbReference type="AlphaFoldDB" id="A0A819SZI5"/>
<dbReference type="Proteomes" id="UP000663874">
    <property type="component" value="Unassembled WGS sequence"/>
</dbReference>
<gene>
    <name evidence="2" type="ORF">FNK824_LOCUS29775</name>
</gene>
<reference evidence="2" key="1">
    <citation type="submission" date="2021-02" db="EMBL/GenBank/DDBJ databases">
        <authorList>
            <person name="Nowell W R."/>
        </authorList>
    </citation>
    <scope>NUCLEOTIDE SEQUENCE</scope>
</reference>
<protein>
    <recommendedName>
        <fullName evidence="1">LRAT domain-containing protein</fullName>
    </recommendedName>
</protein>
<dbReference type="Pfam" id="PF04970">
    <property type="entry name" value="LRAT"/>
    <property type="match status" value="1"/>
</dbReference>
<feature type="domain" description="LRAT" evidence="1">
    <location>
        <begin position="40"/>
        <end position="154"/>
    </location>
</feature>
<accession>A0A819SZI5</accession>
<dbReference type="InterPro" id="IPR007053">
    <property type="entry name" value="LRAT_dom"/>
</dbReference>
<evidence type="ECO:0000259" key="1">
    <source>
        <dbReference type="PROSITE" id="PS51934"/>
    </source>
</evidence>
<comment type="caution">
    <text evidence="2">The sequence shown here is derived from an EMBL/GenBank/DDBJ whole genome shotgun (WGS) entry which is preliminary data.</text>
</comment>
<dbReference type="PROSITE" id="PS51934">
    <property type="entry name" value="LRAT"/>
    <property type="match status" value="1"/>
</dbReference>
<dbReference type="EMBL" id="CAJOBE010008816">
    <property type="protein sequence ID" value="CAF4070402.1"/>
    <property type="molecule type" value="Genomic_DNA"/>
</dbReference>
<dbReference type="Gene3D" id="3.90.1720.10">
    <property type="entry name" value="endopeptidase domain like (from Nostoc punctiforme)"/>
    <property type="match status" value="1"/>
</dbReference>